<reference evidence="1" key="1">
    <citation type="submission" date="2021-11" db="EMBL/GenBank/DDBJ databases">
        <title>Phage-based biocontrol of nitrification in agricultural soil.</title>
        <authorList>
            <person name="Muniesa M."/>
            <person name="Quiros P."/>
            <person name="Salaet I."/>
        </authorList>
    </citation>
    <scope>NUCLEOTIDE SEQUENCE</scope>
</reference>
<sequence>MDRRIIMTVSIETIHQSEYCTIAVARFHPRGGGLGNEFDAVCTLMIEGTSCKIIGLLSKSTFKITHIMSLSKALRSLGVERAFLRRNITEPFREFHLPEWRLH</sequence>
<protein>
    <submittedName>
        <fullName evidence="1">Uncharacterized protein</fullName>
    </submittedName>
</protein>
<evidence type="ECO:0000313" key="1">
    <source>
        <dbReference type="EMBL" id="UMO77819.1"/>
    </source>
</evidence>
<organism evidence="1 2">
    <name type="scientific">Bacteriophage Phi NF-1</name>
    <dbReference type="NCBI Taxonomy" id="2900273"/>
    <lineage>
        <taxon>Viruses</taxon>
        <taxon>Duplodnaviria</taxon>
        <taxon>Heunggongvirae</taxon>
        <taxon>Uroviricota</taxon>
        <taxon>Caudoviricetes</taxon>
        <taxon>Autographivirales</taxon>
        <taxon>Autoscriptoviridae</taxon>
        <taxon>Catalonvirus</taxon>
        <taxon>Catalonvirus NF1</taxon>
    </lineage>
</organism>
<keyword evidence="2" id="KW-1185">Reference proteome</keyword>
<dbReference type="EMBL" id="OL634959">
    <property type="protein sequence ID" value="UMO77819.1"/>
    <property type="molecule type" value="Genomic_DNA"/>
</dbReference>
<dbReference type="Proteomes" id="UP001061889">
    <property type="component" value="Segment"/>
</dbReference>
<proteinExistence type="predicted"/>
<accession>A0A976QVK5</accession>
<name>A0A976QVK5_9CAUD</name>
<evidence type="ECO:0000313" key="2">
    <source>
        <dbReference type="Proteomes" id="UP001061889"/>
    </source>
</evidence>